<evidence type="ECO:0000313" key="11">
    <source>
        <dbReference type="Proteomes" id="UP000471190"/>
    </source>
</evidence>
<comment type="catalytic activity">
    <reaction evidence="7">
        <text>a quinone + NADH + 5 H(+)(in) = a quinol + NAD(+) + 4 H(+)(out)</text>
        <dbReference type="Rhea" id="RHEA:57888"/>
        <dbReference type="ChEBI" id="CHEBI:15378"/>
        <dbReference type="ChEBI" id="CHEBI:24646"/>
        <dbReference type="ChEBI" id="CHEBI:57540"/>
        <dbReference type="ChEBI" id="CHEBI:57945"/>
        <dbReference type="ChEBI" id="CHEBI:132124"/>
    </reaction>
</comment>
<keyword evidence="3" id="KW-0479">Metal-binding</keyword>
<dbReference type="NCBIfam" id="TIGR01958">
    <property type="entry name" value="nuoE_fam"/>
    <property type="match status" value="1"/>
</dbReference>
<keyword evidence="5" id="KW-0411">Iron-sulfur</keyword>
<keyword evidence="12" id="KW-1185">Reference proteome</keyword>
<dbReference type="SUPFAM" id="SSF52833">
    <property type="entry name" value="Thioredoxin-like"/>
    <property type="match status" value="1"/>
</dbReference>
<dbReference type="Gene3D" id="1.10.10.1590">
    <property type="entry name" value="NADH-quinone oxidoreductase subunit E"/>
    <property type="match status" value="1"/>
</dbReference>
<evidence type="ECO:0000313" key="10">
    <source>
        <dbReference type="EMBL" id="NEV14115.1"/>
    </source>
</evidence>
<evidence type="ECO:0000256" key="7">
    <source>
        <dbReference type="ARBA" id="ARBA00047712"/>
    </source>
</evidence>
<dbReference type="FunFam" id="1.10.10.1590:FF:000001">
    <property type="entry name" value="NADH-quinone oxidoreductase subunit E"/>
    <property type="match status" value="1"/>
</dbReference>
<dbReference type="Proteomes" id="UP000526625">
    <property type="component" value="Unassembled WGS sequence"/>
</dbReference>
<keyword evidence="2" id="KW-0001">2Fe-2S</keyword>
<reference evidence="9 12" key="2">
    <citation type="submission" date="2020-08" db="EMBL/GenBank/DDBJ databases">
        <title>Genomic Encyclopedia of Type Strains, Phase IV (KMG-V): Genome sequencing to study the core and pangenomes of soil and plant-associated prokaryotes.</title>
        <authorList>
            <person name="Whitman W."/>
        </authorList>
    </citation>
    <scope>NUCLEOTIDE SEQUENCE [LARGE SCALE GENOMIC DNA]</scope>
    <source>
        <strain evidence="9 12">SEMIA 4059</strain>
    </source>
</reference>
<dbReference type="NCBIfam" id="NF009040">
    <property type="entry name" value="PRK12373.1"/>
    <property type="match status" value="1"/>
</dbReference>
<dbReference type="Gene3D" id="3.40.30.10">
    <property type="entry name" value="Glutaredoxin"/>
    <property type="match status" value="1"/>
</dbReference>
<dbReference type="GO" id="GO:0051537">
    <property type="term" value="F:2 iron, 2 sulfur cluster binding"/>
    <property type="evidence" value="ECO:0007669"/>
    <property type="project" value="UniProtKB-KW"/>
</dbReference>
<dbReference type="InterPro" id="IPR042128">
    <property type="entry name" value="NuoE_dom"/>
</dbReference>
<evidence type="ECO:0000256" key="8">
    <source>
        <dbReference type="SAM" id="MobiDB-lite"/>
    </source>
</evidence>
<dbReference type="EC" id="1.6.5.11" evidence="10"/>
<dbReference type="CDD" id="cd03064">
    <property type="entry name" value="TRX_Fd_NuoE"/>
    <property type="match status" value="1"/>
</dbReference>
<protein>
    <submittedName>
        <fullName evidence="10">NADH-quinone oxidoreductase subunit E</fullName>
        <ecNumber evidence="10">1.6.5.11</ecNumber>
    </submittedName>
</protein>
<reference evidence="10 11" key="1">
    <citation type="submission" date="2020-02" db="EMBL/GenBank/DDBJ databases">
        <title>Draft genome sequence of Rhizobium tropici.</title>
        <authorList>
            <person name="Khayi S."/>
            <person name="Jemo M."/>
        </authorList>
    </citation>
    <scope>NUCLEOTIDE SEQUENCE [LARGE SCALE GENOMIC DNA]</scope>
    <source>
        <strain evidence="10 11">A12</strain>
    </source>
</reference>
<dbReference type="PANTHER" id="PTHR10371">
    <property type="entry name" value="NADH DEHYDROGENASE UBIQUINONE FLAVOPROTEIN 2, MITOCHONDRIAL"/>
    <property type="match status" value="1"/>
</dbReference>
<sequence>MSVRRLAEDQFQPAAFAFNAENAVWAEKTIQKYPEGRQQSAIIPLMMRAQEQEGWVTKAAIETIADMLDMAYIRALEVATFYTQFQLHPVGTRAHVQVCGTTPCMLRGAGGLIKVCKSRINDHAFERNADGTLSWEEVECQGACVNAPMVVIGKDTYEDLTPTRLEEIIDAFAAGKGHEIQTGPQIDRVFSAPEGGLTSLLSDEAKAKSTASKVAKATADTVSIPPSEAARAKSTDAETNKSLKTPVTAPKEAAKNAKAAETQPLSGTAAAEPVAGKPSLDDKNRPAGIERPAQPDNLQLISGVGPKIEGTLHELGIFTFAQIASWHEAERHWVDGYLNFKGRIDRDDWVKQAEALAKGGEAEYIKVFGKKPR</sequence>
<gene>
    <name evidence="9" type="ORF">GGD45_005711</name>
    <name evidence="10" type="ORF">GXW80_24305</name>
</gene>
<keyword evidence="4" id="KW-0408">Iron</keyword>
<dbReference type="GO" id="GO:0003954">
    <property type="term" value="F:NADH dehydrogenase activity"/>
    <property type="evidence" value="ECO:0007669"/>
    <property type="project" value="TreeGrafter"/>
</dbReference>
<evidence type="ECO:0000256" key="5">
    <source>
        <dbReference type="ARBA" id="ARBA00023014"/>
    </source>
</evidence>
<keyword evidence="10" id="KW-0560">Oxidoreductase</keyword>
<name>A0A6P1CET2_RHITR</name>
<proteinExistence type="inferred from homology"/>
<evidence type="ECO:0000256" key="1">
    <source>
        <dbReference type="ARBA" id="ARBA00010643"/>
    </source>
</evidence>
<dbReference type="EMBL" id="JAADZA010000036">
    <property type="protein sequence ID" value="NEV14115.1"/>
    <property type="molecule type" value="Genomic_DNA"/>
</dbReference>
<dbReference type="AlphaFoldDB" id="A0A6P1CET2"/>
<dbReference type="GO" id="GO:0046872">
    <property type="term" value="F:metal ion binding"/>
    <property type="evidence" value="ECO:0007669"/>
    <property type="project" value="UniProtKB-KW"/>
</dbReference>
<accession>A0A6P1CET2</accession>
<dbReference type="Pfam" id="PF01257">
    <property type="entry name" value="2Fe-2S_thioredx"/>
    <property type="match status" value="1"/>
</dbReference>
<evidence type="ECO:0000256" key="3">
    <source>
        <dbReference type="ARBA" id="ARBA00022723"/>
    </source>
</evidence>
<comment type="cofactor">
    <cofactor evidence="6">
        <name>[2Fe-2S] cluster</name>
        <dbReference type="ChEBI" id="CHEBI:190135"/>
    </cofactor>
</comment>
<organism evidence="10 11">
    <name type="scientific">Rhizobium tropici</name>
    <dbReference type="NCBI Taxonomy" id="398"/>
    <lineage>
        <taxon>Bacteria</taxon>
        <taxon>Pseudomonadati</taxon>
        <taxon>Pseudomonadota</taxon>
        <taxon>Alphaproteobacteria</taxon>
        <taxon>Hyphomicrobiales</taxon>
        <taxon>Rhizobiaceae</taxon>
        <taxon>Rhizobium/Agrobacterium group</taxon>
        <taxon>Rhizobium</taxon>
    </lineage>
</organism>
<dbReference type="PROSITE" id="PS01099">
    <property type="entry name" value="COMPLEX1_24K"/>
    <property type="match status" value="1"/>
</dbReference>
<evidence type="ECO:0000313" key="9">
    <source>
        <dbReference type="EMBL" id="MBB6495251.1"/>
    </source>
</evidence>
<dbReference type="InterPro" id="IPR041921">
    <property type="entry name" value="NuoE_N"/>
</dbReference>
<dbReference type="Proteomes" id="UP000471190">
    <property type="component" value="Unassembled WGS sequence"/>
</dbReference>
<dbReference type="InterPro" id="IPR036249">
    <property type="entry name" value="Thioredoxin-like_sf"/>
</dbReference>
<dbReference type="PANTHER" id="PTHR10371:SF3">
    <property type="entry name" value="NADH DEHYDROGENASE [UBIQUINONE] FLAVOPROTEIN 2, MITOCHONDRIAL"/>
    <property type="match status" value="1"/>
</dbReference>
<dbReference type="NCBIfam" id="NF005724">
    <property type="entry name" value="PRK07539.1-4"/>
    <property type="match status" value="1"/>
</dbReference>
<evidence type="ECO:0000256" key="6">
    <source>
        <dbReference type="ARBA" id="ARBA00034078"/>
    </source>
</evidence>
<comment type="similarity">
    <text evidence="1">Belongs to the complex I 24 kDa subunit family.</text>
</comment>
<feature type="compositionally biased region" description="Basic and acidic residues" evidence="8">
    <location>
        <begin position="230"/>
        <end position="241"/>
    </location>
</feature>
<comment type="caution">
    <text evidence="10">The sequence shown here is derived from an EMBL/GenBank/DDBJ whole genome shotgun (WGS) entry which is preliminary data.</text>
</comment>
<feature type="region of interest" description="Disordered" evidence="8">
    <location>
        <begin position="215"/>
        <end position="301"/>
    </location>
</feature>
<evidence type="ECO:0000256" key="2">
    <source>
        <dbReference type="ARBA" id="ARBA00022714"/>
    </source>
</evidence>
<dbReference type="RefSeq" id="WP_015339508.1">
    <property type="nucleotide sequence ID" value="NZ_JAADZA010000036.1"/>
</dbReference>
<dbReference type="InterPro" id="IPR002023">
    <property type="entry name" value="NuoE-like"/>
</dbReference>
<dbReference type="EMBL" id="JACHBF010000026">
    <property type="protein sequence ID" value="MBB6495251.1"/>
    <property type="molecule type" value="Genomic_DNA"/>
</dbReference>
<evidence type="ECO:0000313" key="12">
    <source>
        <dbReference type="Proteomes" id="UP000526625"/>
    </source>
</evidence>
<evidence type="ECO:0000256" key="4">
    <source>
        <dbReference type="ARBA" id="ARBA00023004"/>
    </source>
</evidence>